<reference evidence="2 3" key="1">
    <citation type="submission" date="2016-10" db="EMBL/GenBank/DDBJ databases">
        <authorList>
            <person name="de Groot N.N."/>
        </authorList>
    </citation>
    <scope>NUCLEOTIDE SEQUENCE [LARGE SCALE GENOMIC DNA]</scope>
    <source>
        <strain evidence="2 3">ATCC 51327</strain>
    </source>
</reference>
<dbReference type="InterPro" id="IPR002733">
    <property type="entry name" value="AMMECR1_domain"/>
</dbReference>
<proteinExistence type="predicted"/>
<dbReference type="STRING" id="29563.SAMN02983006_02318"/>
<dbReference type="OrthoDB" id="159752at2"/>
<gene>
    <name evidence="2" type="ORF">SAMN02983006_02318</name>
</gene>
<dbReference type="SUPFAM" id="SSF143447">
    <property type="entry name" value="AMMECR1-like"/>
    <property type="match status" value="1"/>
</dbReference>
<sequence length="174" mass="19062">MKNNKITKLARQAIVKYISQGEQLKVNLAELPEILHKSAGVFVTIKKANKLRGCMGTFKPVQENAAEEIVSNAITAAENDPRFPALEKEELSEITVSVDLLSAAELVTEQAELDPGKYGVLVKGGHQSGLLLPDLSGINSVEEQLKVAKRKAGLTEEAVVEIYRFTVQRFSEDE</sequence>
<dbReference type="NCBIfam" id="TIGR04335">
    <property type="entry name" value="AmmeMemoSam_A"/>
    <property type="match status" value="1"/>
</dbReference>
<dbReference type="RefSeq" id="WP_089862347.1">
    <property type="nucleotide sequence ID" value="NZ_FOTI01000041.1"/>
</dbReference>
<dbReference type="Gene3D" id="3.30.1490.150">
    <property type="entry name" value="Hypothetical protein ph0010, domain 2"/>
    <property type="match status" value="1"/>
</dbReference>
<accession>A0A1I4LI20</accession>
<evidence type="ECO:0000259" key="1">
    <source>
        <dbReference type="PROSITE" id="PS51112"/>
    </source>
</evidence>
<dbReference type="EMBL" id="FOTI01000041">
    <property type="protein sequence ID" value="SFL90561.1"/>
    <property type="molecule type" value="Genomic_DNA"/>
</dbReference>
<dbReference type="PANTHER" id="PTHR13016:SF0">
    <property type="entry name" value="AMME SYNDROME CANDIDATE GENE 1 PROTEIN"/>
    <property type="match status" value="1"/>
</dbReference>
<evidence type="ECO:0000313" key="3">
    <source>
        <dbReference type="Proteomes" id="UP000199006"/>
    </source>
</evidence>
<dbReference type="InterPro" id="IPR027623">
    <property type="entry name" value="AmmeMemoSam_A"/>
</dbReference>
<dbReference type="InterPro" id="IPR023473">
    <property type="entry name" value="AMMECR1"/>
</dbReference>
<dbReference type="NCBIfam" id="TIGR00296">
    <property type="entry name" value="TIGR00296 family protein"/>
    <property type="match status" value="1"/>
</dbReference>
<dbReference type="InterPro" id="IPR036071">
    <property type="entry name" value="AMMECR1_dom_sf"/>
</dbReference>
<dbReference type="InterPro" id="IPR027485">
    <property type="entry name" value="AMMECR1_N"/>
</dbReference>
<dbReference type="Pfam" id="PF01871">
    <property type="entry name" value="AMMECR1"/>
    <property type="match status" value="1"/>
</dbReference>
<dbReference type="AlphaFoldDB" id="A0A1I4LI20"/>
<dbReference type="PANTHER" id="PTHR13016">
    <property type="entry name" value="AMMECR1 HOMOLOG"/>
    <property type="match status" value="1"/>
</dbReference>
<dbReference type="Proteomes" id="UP000199006">
    <property type="component" value="Unassembled WGS sequence"/>
</dbReference>
<keyword evidence="3" id="KW-1185">Reference proteome</keyword>
<protein>
    <recommendedName>
        <fullName evidence="1">AMMECR1 domain-containing protein</fullName>
    </recommendedName>
</protein>
<feature type="domain" description="AMMECR1" evidence="1">
    <location>
        <begin position="1"/>
        <end position="174"/>
    </location>
</feature>
<dbReference type="Gene3D" id="3.30.700.20">
    <property type="entry name" value="Hypothetical protein ph0010, domain 1"/>
    <property type="match status" value="1"/>
</dbReference>
<organism evidence="2 3">
    <name type="scientific">Halanaerobium salsuginis</name>
    <dbReference type="NCBI Taxonomy" id="29563"/>
    <lineage>
        <taxon>Bacteria</taxon>
        <taxon>Bacillati</taxon>
        <taxon>Bacillota</taxon>
        <taxon>Clostridia</taxon>
        <taxon>Halanaerobiales</taxon>
        <taxon>Halanaerobiaceae</taxon>
        <taxon>Halanaerobium</taxon>
    </lineage>
</organism>
<dbReference type="PROSITE" id="PS51112">
    <property type="entry name" value="AMMECR1"/>
    <property type="match status" value="1"/>
</dbReference>
<evidence type="ECO:0000313" key="2">
    <source>
        <dbReference type="EMBL" id="SFL90561.1"/>
    </source>
</evidence>
<name>A0A1I4LI20_9FIRM</name>